<evidence type="ECO:0000313" key="7">
    <source>
        <dbReference type="Proteomes" id="UP001595075"/>
    </source>
</evidence>
<keyword evidence="4" id="KW-0067">ATP-binding</keyword>
<keyword evidence="7" id="KW-1185">Reference proteome</keyword>
<dbReference type="PROSITE" id="PS50011">
    <property type="entry name" value="PROTEIN_KINASE_DOM"/>
    <property type="match status" value="1"/>
</dbReference>
<dbReference type="InterPro" id="IPR000719">
    <property type="entry name" value="Prot_kinase_dom"/>
</dbReference>
<dbReference type="Proteomes" id="UP001595075">
    <property type="component" value="Unassembled WGS sequence"/>
</dbReference>
<keyword evidence="2" id="KW-0547">Nucleotide-binding</keyword>
<organism evidence="6 7">
    <name type="scientific">Oculimacula yallundae</name>
    <dbReference type="NCBI Taxonomy" id="86028"/>
    <lineage>
        <taxon>Eukaryota</taxon>
        <taxon>Fungi</taxon>
        <taxon>Dikarya</taxon>
        <taxon>Ascomycota</taxon>
        <taxon>Pezizomycotina</taxon>
        <taxon>Leotiomycetes</taxon>
        <taxon>Helotiales</taxon>
        <taxon>Ploettnerulaceae</taxon>
        <taxon>Oculimacula</taxon>
    </lineage>
</organism>
<evidence type="ECO:0000256" key="1">
    <source>
        <dbReference type="ARBA" id="ARBA00022679"/>
    </source>
</evidence>
<name>A0ABR4CTW0_9HELO</name>
<evidence type="ECO:0000313" key="6">
    <source>
        <dbReference type="EMBL" id="KAL2073007.1"/>
    </source>
</evidence>
<proteinExistence type="predicted"/>
<feature type="domain" description="Protein kinase" evidence="5">
    <location>
        <begin position="208"/>
        <end position="599"/>
    </location>
</feature>
<protein>
    <recommendedName>
        <fullName evidence="5">Protein kinase domain-containing protein</fullName>
    </recommendedName>
</protein>
<comment type="caution">
    <text evidence="6">The sequence shown here is derived from an EMBL/GenBank/DDBJ whole genome shotgun (WGS) entry which is preliminary data.</text>
</comment>
<dbReference type="Gene3D" id="1.10.510.10">
    <property type="entry name" value="Transferase(Phosphotransferase) domain 1"/>
    <property type="match status" value="1"/>
</dbReference>
<dbReference type="SUPFAM" id="SSF56112">
    <property type="entry name" value="Protein kinase-like (PK-like)"/>
    <property type="match status" value="1"/>
</dbReference>
<sequence>MELSASLESFICPLAPFLTFTDTKTGIELCRVCQSEYDERESPNTSSTIWSLSSTNPQNRLNAFYPSLEPQWKIDGCTAMGRQLFAVPRYMGPDLPVKYIDIIIPCQSRQPHGLRRALQSGSLFSMSSQAVNKLDICHYIAQCLEIWSSRHLNFEILYRSLPFGSKFWLEGIVSRVEEAQFRIVPNVSLTQSLLSIEALQAMWKLPSHSWPATIGLNDLRYVSRLNENVSLVQLPVLDVLKQFVFKTNLRSARHMYHELKLLLSMDDHKNIISKPLFLVSLDSTSKPSKVVGFLLEYYSFGTLHSVLESRNTPNMTLKLKWATQVTETMRTIIESPARYYSDLKPDNLLFSGPSCDLMFIDFDQGGNWDTFMAPEIMYFEWMKKLSKHEDVPKQTRTRYLRLMDTRYHVLESVPSEQVYSNPSKGYNDTWNSLSPRQQEAAMVYSVGKILWCIFEECSHTRNSFEEKYEMDIDLEFPRFANTPELIRDLIQQCTSGAPELILEEQIKLVKKGTLLVTRIQAANSCYDVASPLATIETAKELWTSRVQMMEAYAEAQSRFAQCTCNKEDEVLLGFPMRPSLVEILEALDRQVVIEEAGRM</sequence>
<dbReference type="EMBL" id="JAZHXI010000003">
    <property type="protein sequence ID" value="KAL2073007.1"/>
    <property type="molecule type" value="Genomic_DNA"/>
</dbReference>
<keyword evidence="3" id="KW-0418">Kinase</keyword>
<keyword evidence="1" id="KW-0808">Transferase</keyword>
<dbReference type="PANTHER" id="PTHR44329">
    <property type="entry name" value="SERINE/THREONINE-PROTEIN KINASE TNNI3K-RELATED"/>
    <property type="match status" value="1"/>
</dbReference>
<gene>
    <name evidence="6" type="ORF">VTL71DRAFT_10331</name>
</gene>
<evidence type="ECO:0000256" key="3">
    <source>
        <dbReference type="ARBA" id="ARBA00022777"/>
    </source>
</evidence>
<dbReference type="InterPro" id="IPR051681">
    <property type="entry name" value="Ser/Thr_Kinases-Pseudokinases"/>
</dbReference>
<evidence type="ECO:0000256" key="4">
    <source>
        <dbReference type="ARBA" id="ARBA00022840"/>
    </source>
</evidence>
<evidence type="ECO:0000256" key="2">
    <source>
        <dbReference type="ARBA" id="ARBA00022741"/>
    </source>
</evidence>
<accession>A0ABR4CTW0</accession>
<evidence type="ECO:0000259" key="5">
    <source>
        <dbReference type="PROSITE" id="PS50011"/>
    </source>
</evidence>
<dbReference type="InterPro" id="IPR011009">
    <property type="entry name" value="Kinase-like_dom_sf"/>
</dbReference>
<dbReference type="PANTHER" id="PTHR44329:SF288">
    <property type="entry name" value="MITOGEN-ACTIVATED PROTEIN KINASE KINASE KINASE 20"/>
    <property type="match status" value="1"/>
</dbReference>
<reference evidence="6 7" key="1">
    <citation type="journal article" date="2024" name="Commun. Biol.">
        <title>Comparative genomic analysis of thermophilic fungi reveals convergent evolutionary adaptations and gene losses.</title>
        <authorList>
            <person name="Steindorff A.S."/>
            <person name="Aguilar-Pontes M.V."/>
            <person name="Robinson A.J."/>
            <person name="Andreopoulos B."/>
            <person name="LaButti K."/>
            <person name="Kuo A."/>
            <person name="Mondo S."/>
            <person name="Riley R."/>
            <person name="Otillar R."/>
            <person name="Haridas S."/>
            <person name="Lipzen A."/>
            <person name="Grimwood J."/>
            <person name="Schmutz J."/>
            <person name="Clum A."/>
            <person name="Reid I.D."/>
            <person name="Moisan M.C."/>
            <person name="Butler G."/>
            <person name="Nguyen T.T.M."/>
            <person name="Dewar K."/>
            <person name="Conant G."/>
            <person name="Drula E."/>
            <person name="Henrissat B."/>
            <person name="Hansel C."/>
            <person name="Singer S."/>
            <person name="Hutchinson M.I."/>
            <person name="de Vries R.P."/>
            <person name="Natvig D.O."/>
            <person name="Powell A.J."/>
            <person name="Tsang A."/>
            <person name="Grigoriev I.V."/>
        </authorList>
    </citation>
    <scope>NUCLEOTIDE SEQUENCE [LARGE SCALE GENOMIC DNA]</scope>
    <source>
        <strain evidence="6 7">CBS 494.80</strain>
    </source>
</reference>